<keyword evidence="12" id="KW-1185">Reference proteome</keyword>
<dbReference type="InterPro" id="IPR002528">
    <property type="entry name" value="MATE_fam"/>
</dbReference>
<dbReference type="PANTHER" id="PTHR43298">
    <property type="entry name" value="MULTIDRUG RESISTANCE PROTEIN NORM-RELATED"/>
    <property type="match status" value="1"/>
</dbReference>
<evidence type="ECO:0000256" key="2">
    <source>
        <dbReference type="ARBA" id="ARBA00022448"/>
    </source>
</evidence>
<evidence type="ECO:0000313" key="11">
    <source>
        <dbReference type="EMBL" id="MST96349.1"/>
    </source>
</evidence>
<dbReference type="AlphaFoldDB" id="A0A844G1G6"/>
<feature type="transmembrane region" description="Helical" evidence="10">
    <location>
        <begin position="107"/>
        <end position="128"/>
    </location>
</feature>
<evidence type="ECO:0000256" key="5">
    <source>
        <dbReference type="ARBA" id="ARBA00022692"/>
    </source>
</evidence>
<dbReference type="GO" id="GO:0006811">
    <property type="term" value="P:monoatomic ion transport"/>
    <property type="evidence" value="ECO:0007669"/>
    <property type="project" value="UniProtKB-KW"/>
</dbReference>
<feature type="transmembrane region" description="Helical" evidence="10">
    <location>
        <begin position="203"/>
        <end position="228"/>
    </location>
</feature>
<dbReference type="EMBL" id="VUNS01000003">
    <property type="protein sequence ID" value="MST96349.1"/>
    <property type="molecule type" value="Genomic_DNA"/>
</dbReference>
<evidence type="ECO:0000256" key="9">
    <source>
        <dbReference type="ARBA" id="ARBA00031636"/>
    </source>
</evidence>
<dbReference type="PANTHER" id="PTHR43298:SF2">
    <property type="entry name" value="FMN_FAD EXPORTER YEEO-RELATED"/>
    <property type="match status" value="1"/>
</dbReference>
<dbReference type="NCBIfam" id="TIGR00797">
    <property type="entry name" value="matE"/>
    <property type="match status" value="1"/>
</dbReference>
<keyword evidence="2" id="KW-0813">Transport</keyword>
<feature type="transmembrane region" description="Helical" evidence="10">
    <location>
        <begin position="143"/>
        <end position="164"/>
    </location>
</feature>
<comment type="subcellular location">
    <subcellularLocation>
        <location evidence="1">Cell membrane</location>
        <topology evidence="1">Multi-pass membrane protein</topology>
    </subcellularLocation>
</comment>
<dbReference type="RefSeq" id="WP_154417143.1">
    <property type="nucleotide sequence ID" value="NZ_DBFCGB010000176.1"/>
</dbReference>
<evidence type="ECO:0000256" key="4">
    <source>
        <dbReference type="ARBA" id="ARBA00022475"/>
    </source>
</evidence>
<evidence type="ECO:0000256" key="3">
    <source>
        <dbReference type="ARBA" id="ARBA00022449"/>
    </source>
</evidence>
<evidence type="ECO:0000256" key="8">
    <source>
        <dbReference type="ARBA" id="ARBA00023136"/>
    </source>
</evidence>
<evidence type="ECO:0000256" key="7">
    <source>
        <dbReference type="ARBA" id="ARBA00023065"/>
    </source>
</evidence>
<dbReference type="InterPro" id="IPR050222">
    <property type="entry name" value="MATE_MdtK"/>
</dbReference>
<dbReference type="CDD" id="cd13133">
    <property type="entry name" value="MATE_like_7"/>
    <property type="match status" value="1"/>
</dbReference>
<feature type="transmembrane region" description="Helical" evidence="10">
    <location>
        <begin position="335"/>
        <end position="356"/>
    </location>
</feature>
<dbReference type="GO" id="GO:0005886">
    <property type="term" value="C:plasma membrane"/>
    <property type="evidence" value="ECO:0007669"/>
    <property type="project" value="UniProtKB-SubCell"/>
</dbReference>
<reference evidence="11 12" key="1">
    <citation type="submission" date="2019-08" db="EMBL/GenBank/DDBJ databases">
        <title>In-depth cultivation of the pig gut microbiome towards novel bacterial diversity and tailored functional studies.</title>
        <authorList>
            <person name="Wylensek D."/>
            <person name="Hitch T.C.A."/>
            <person name="Clavel T."/>
        </authorList>
    </citation>
    <scope>NUCLEOTIDE SEQUENCE [LARGE SCALE GENOMIC DNA]</scope>
    <source>
        <strain evidence="11 12">BBE-744-WT-12</strain>
    </source>
</reference>
<feature type="transmembrane region" description="Helical" evidence="10">
    <location>
        <begin position="21"/>
        <end position="44"/>
    </location>
</feature>
<feature type="transmembrane region" description="Helical" evidence="10">
    <location>
        <begin position="368"/>
        <end position="391"/>
    </location>
</feature>
<evidence type="ECO:0000256" key="6">
    <source>
        <dbReference type="ARBA" id="ARBA00022989"/>
    </source>
</evidence>
<accession>A0A844G1G6</accession>
<evidence type="ECO:0000313" key="12">
    <source>
        <dbReference type="Proteomes" id="UP000435649"/>
    </source>
</evidence>
<keyword evidence="4" id="KW-1003">Cell membrane</keyword>
<dbReference type="GO" id="GO:0042910">
    <property type="term" value="F:xenobiotic transmembrane transporter activity"/>
    <property type="evidence" value="ECO:0007669"/>
    <property type="project" value="InterPro"/>
</dbReference>
<comment type="caution">
    <text evidence="11">The sequence shown here is derived from an EMBL/GenBank/DDBJ whole genome shotgun (WGS) entry which is preliminary data.</text>
</comment>
<feature type="transmembrane region" description="Helical" evidence="10">
    <location>
        <begin position="249"/>
        <end position="274"/>
    </location>
</feature>
<sequence>MELFGIRKSFNRRNFIGRGGYLEICRIAYPLIIMSASNSVMQFVDRWFLAHHSTLDVAAAMPAGILYFTLFCFFMVTCNFTSAMVAQYHGAHDRQNLLRAVWAGQTVAVAAGLFITFIIPVLGLAILGGTNHNPELVGREMDYFISLLPSGVFVCAAAPFYSFFSGQGRTLPVAVINIGGCLLNIPLNWMFIFGHCGLPPLGIYGAGIASSICAGLSMIAIVIYFYSQNQRKIPTRRRWEFHPDLALRLFRYGAPAGFQTLVDVGAFTLLAFLIGDLGPTALAASVIALSINNIFFVPLTGLADSTAIVVGQYIGRRRQGIAEKAVYRAWRISAIYAFAGVLIYICFPEALATFFAPQQDSGVNFDEVVKICTGVLTAAAMFNACDSIKFIFMGGLRGAGDTLAIFLLNSLTAWGVLVPGMILLTKWYPATIHQVWAFVAFCGFIDAMIFLWRFSSGKWRKIRMIEQPAENAR</sequence>
<proteinExistence type="predicted"/>
<dbReference type="Pfam" id="PF01554">
    <property type="entry name" value="MatE"/>
    <property type="match status" value="2"/>
</dbReference>
<dbReference type="Proteomes" id="UP000435649">
    <property type="component" value="Unassembled WGS sequence"/>
</dbReference>
<keyword evidence="6 10" id="KW-1133">Transmembrane helix</keyword>
<dbReference type="PIRSF" id="PIRSF006603">
    <property type="entry name" value="DinF"/>
    <property type="match status" value="1"/>
</dbReference>
<feature type="transmembrane region" description="Helical" evidence="10">
    <location>
        <begin position="403"/>
        <end position="423"/>
    </location>
</feature>
<keyword evidence="8 10" id="KW-0472">Membrane</keyword>
<organism evidence="11 12">
    <name type="scientific">Victivallis lenta</name>
    <dbReference type="NCBI Taxonomy" id="2606640"/>
    <lineage>
        <taxon>Bacteria</taxon>
        <taxon>Pseudomonadati</taxon>
        <taxon>Lentisphaerota</taxon>
        <taxon>Lentisphaeria</taxon>
        <taxon>Victivallales</taxon>
        <taxon>Victivallaceae</taxon>
        <taxon>Victivallis</taxon>
    </lineage>
</organism>
<keyword evidence="5 10" id="KW-0812">Transmembrane</keyword>
<keyword evidence="7" id="KW-0406">Ion transport</keyword>
<gene>
    <name evidence="11" type="ORF">FYJ85_04720</name>
</gene>
<dbReference type="GO" id="GO:0015297">
    <property type="term" value="F:antiporter activity"/>
    <property type="evidence" value="ECO:0007669"/>
    <property type="project" value="UniProtKB-KW"/>
</dbReference>
<evidence type="ECO:0000256" key="10">
    <source>
        <dbReference type="SAM" id="Phobius"/>
    </source>
</evidence>
<dbReference type="InterPro" id="IPR048279">
    <property type="entry name" value="MdtK-like"/>
</dbReference>
<protein>
    <recommendedName>
        <fullName evidence="9">Multidrug-efflux transporter</fullName>
    </recommendedName>
</protein>
<keyword evidence="3" id="KW-0050">Antiport</keyword>
<name>A0A844G1G6_9BACT</name>
<evidence type="ECO:0000256" key="1">
    <source>
        <dbReference type="ARBA" id="ARBA00004651"/>
    </source>
</evidence>
<feature type="transmembrane region" description="Helical" evidence="10">
    <location>
        <begin position="64"/>
        <end position="86"/>
    </location>
</feature>
<feature type="transmembrane region" description="Helical" evidence="10">
    <location>
        <begin position="294"/>
        <end position="314"/>
    </location>
</feature>
<feature type="transmembrane region" description="Helical" evidence="10">
    <location>
        <begin position="171"/>
        <end position="191"/>
    </location>
</feature>
<feature type="transmembrane region" description="Helical" evidence="10">
    <location>
        <begin position="435"/>
        <end position="454"/>
    </location>
</feature>